<reference evidence="1 2" key="1">
    <citation type="submission" date="2019-03" db="EMBL/GenBank/DDBJ databases">
        <title>Single cell metagenomics reveals metabolic interactions within the superorganism composed of flagellate Streblomastix strix and complex community of Bacteroidetes bacteria on its surface.</title>
        <authorList>
            <person name="Treitli S.C."/>
            <person name="Kolisko M."/>
            <person name="Husnik F."/>
            <person name="Keeling P."/>
            <person name="Hampl V."/>
        </authorList>
    </citation>
    <scope>NUCLEOTIDE SEQUENCE [LARGE SCALE GENOMIC DNA]</scope>
    <source>
        <strain evidence="1">ST1C</strain>
    </source>
</reference>
<evidence type="ECO:0000313" key="1">
    <source>
        <dbReference type="EMBL" id="KAA6395529.1"/>
    </source>
</evidence>
<evidence type="ECO:0000313" key="2">
    <source>
        <dbReference type="Proteomes" id="UP000324800"/>
    </source>
</evidence>
<organism evidence="1 2">
    <name type="scientific">Streblomastix strix</name>
    <dbReference type="NCBI Taxonomy" id="222440"/>
    <lineage>
        <taxon>Eukaryota</taxon>
        <taxon>Metamonada</taxon>
        <taxon>Preaxostyla</taxon>
        <taxon>Oxymonadida</taxon>
        <taxon>Streblomastigidae</taxon>
        <taxon>Streblomastix</taxon>
    </lineage>
</organism>
<gene>
    <name evidence="1" type="ORF">EZS28_008942</name>
</gene>
<dbReference type="Proteomes" id="UP000324800">
    <property type="component" value="Unassembled WGS sequence"/>
</dbReference>
<dbReference type="AlphaFoldDB" id="A0A5J4WMQ8"/>
<comment type="caution">
    <text evidence="1">The sequence shown here is derived from an EMBL/GenBank/DDBJ whole genome shotgun (WGS) entry which is preliminary data.</text>
</comment>
<name>A0A5J4WMQ8_9EUKA</name>
<dbReference type="EMBL" id="SNRW01001658">
    <property type="protein sequence ID" value="KAA6395529.1"/>
    <property type="molecule type" value="Genomic_DNA"/>
</dbReference>
<protein>
    <submittedName>
        <fullName evidence="1">Uncharacterized protein</fullName>
    </submittedName>
</protein>
<proteinExistence type="predicted"/>
<sequence length="109" mass="12378">MSIENVSDYIGLLFKFIMKYGNQQFRQYPTLTNSLTILASTALHYSPLCSNEDLDYGLQGAIERMTTCLRLLKEVDIVKKVGNTTAQIPQENLRQSMKESSEIVNTLIK</sequence>
<accession>A0A5J4WMQ8</accession>